<dbReference type="GO" id="GO:0006508">
    <property type="term" value="P:proteolysis"/>
    <property type="evidence" value="ECO:0007669"/>
    <property type="project" value="UniProtKB-KW"/>
</dbReference>
<dbReference type="RefSeq" id="WP_380052117.1">
    <property type="nucleotide sequence ID" value="NZ_JBHSOH010000043.1"/>
</dbReference>
<dbReference type="SMART" id="SM00228">
    <property type="entry name" value="PDZ"/>
    <property type="match status" value="1"/>
</dbReference>
<evidence type="ECO:0000256" key="2">
    <source>
        <dbReference type="ARBA" id="ARBA00022801"/>
    </source>
</evidence>
<evidence type="ECO:0000313" key="5">
    <source>
        <dbReference type="Proteomes" id="UP001595979"/>
    </source>
</evidence>
<protein>
    <submittedName>
        <fullName evidence="4">S1C family serine protease</fullName>
        <ecNumber evidence="4">3.4.21.-</ecNumber>
    </submittedName>
</protein>
<evidence type="ECO:0000256" key="1">
    <source>
        <dbReference type="ARBA" id="ARBA00022670"/>
    </source>
</evidence>
<dbReference type="PANTHER" id="PTHR43343:SF3">
    <property type="entry name" value="PROTEASE DO-LIKE 8, CHLOROPLASTIC"/>
    <property type="match status" value="1"/>
</dbReference>
<dbReference type="InterPro" id="IPR036034">
    <property type="entry name" value="PDZ_sf"/>
</dbReference>
<dbReference type="PRINTS" id="PR00834">
    <property type="entry name" value="PROTEASES2C"/>
</dbReference>
<accession>A0ABW1DP97</accession>
<dbReference type="SUPFAM" id="SSF50156">
    <property type="entry name" value="PDZ domain-like"/>
    <property type="match status" value="1"/>
</dbReference>
<sequence>MRRFSPWLPVLLLLSAGAYLLPQVAPPGSVPDLRRLPAPSAAPALPGELPPETLALFEKTRPATVRVESLNARTGTGGIGTGFFIGGDGQLLTAYHVVSDGQLFRVTTLSGRSYRAQVTAFDAAADVALLQVRGGGNFPYLNLATRAPRVRETVLAIGNSGGDFLQPRRGQLLRLNVAAGRADFPQGTLEMTAPLAPGDSGGPIIDGNGQAIGVVSYVRQDESGQTRTSYAVPVTEGNNLIAGLRAGEKRDTPVVGLVFDPTHSGLTDPPGAVVLRVARGSPAERAGLRGCRADAQGNLTGLGDAIVNVDGVSTPDADAFIAQVQRRRIGETVRLGVLRGGERLVVQLTLAARRSVQDLNTPSSGSPCAPT</sequence>
<comment type="caution">
    <text evidence="4">The sequence shown here is derived from an EMBL/GenBank/DDBJ whole genome shotgun (WGS) entry which is preliminary data.</text>
</comment>
<proteinExistence type="predicted"/>
<dbReference type="Pfam" id="PF13180">
    <property type="entry name" value="PDZ_2"/>
    <property type="match status" value="1"/>
</dbReference>
<dbReference type="PANTHER" id="PTHR43343">
    <property type="entry name" value="PEPTIDASE S12"/>
    <property type="match status" value="1"/>
</dbReference>
<dbReference type="EC" id="3.4.21.-" evidence="4"/>
<dbReference type="Gene3D" id="2.30.42.10">
    <property type="match status" value="1"/>
</dbReference>
<evidence type="ECO:0000259" key="3">
    <source>
        <dbReference type="SMART" id="SM00228"/>
    </source>
</evidence>
<dbReference type="GO" id="GO:0008233">
    <property type="term" value="F:peptidase activity"/>
    <property type="evidence" value="ECO:0007669"/>
    <property type="project" value="UniProtKB-KW"/>
</dbReference>
<dbReference type="InterPro" id="IPR001940">
    <property type="entry name" value="Peptidase_S1C"/>
</dbReference>
<reference evidence="5" key="1">
    <citation type="journal article" date="2019" name="Int. J. Syst. Evol. Microbiol.">
        <title>The Global Catalogue of Microorganisms (GCM) 10K type strain sequencing project: providing services to taxonomists for standard genome sequencing and annotation.</title>
        <authorList>
            <consortium name="The Broad Institute Genomics Platform"/>
            <consortium name="The Broad Institute Genome Sequencing Center for Infectious Disease"/>
            <person name="Wu L."/>
            <person name="Ma J."/>
        </authorList>
    </citation>
    <scope>NUCLEOTIDE SEQUENCE [LARGE SCALE GENOMIC DNA]</scope>
    <source>
        <strain evidence="5">CGMCC 1.15053</strain>
    </source>
</reference>
<dbReference type="EMBL" id="JBHSOH010000043">
    <property type="protein sequence ID" value="MFC5850219.1"/>
    <property type="molecule type" value="Genomic_DNA"/>
</dbReference>
<feature type="domain" description="PDZ" evidence="3">
    <location>
        <begin position="253"/>
        <end position="341"/>
    </location>
</feature>
<keyword evidence="1 4" id="KW-0645">Protease</keyword>
<keyword evidence="2 4" id="KW-0378">Hydrolase</keyword>
<name>A0ABW1DP97_9DEIO</name>
<gene>
    <name evidence="4" type="ORF">ACFPQ6_18160</name>
</gene>
<keyword evidence="5" id="KW-1185">Reference proteome</keyword>
<evidence type="ECO:0000313" key="4">
    <source>
        <dbReference type="EMBL" id="MFC5850219.1"/>
    </source>
</evidence>
<organism evidence="4 5">
    <name type="scientific">Deinococcus petrolearius</name>
    <dbReference type="NCBI Taxonomy" id="1751295"/>
    <lineage>
        <taxon>Bacteria</taxon>
        <taxon>Thermotogati</taxon>
        <taxon>Deinococcota</taxon>
        <taxon>Deinococci</taxon>
        <taxon>Deinococcales</taxon>
        <taxon>Deinococcaceae</taxon>
        <taxon>Deinococcus</taxon>
    </lineage>
</organism>
<dbReference type="InterPro" id="IPR051201">
    <property type="entry name" value="Chloro_Bact_Ser_Proteases"/>
</dbReference>
<dbReference type="SUPFAM" id="SSF50494">
    <property type="entry name" value="Trypsin-like serine proteases"/>
    <property type="match status" value="1"/>
</dbReference>
<dbReference type="Pfam" id="PF13365">
    <property type="entry name" value="Trypsin_2"/>
    <property type="match status" value="1"/>
</dbReference>
<dbReference type="Proteomes" id="UP001595979">
    <property type="component" value="Unassembled WGS sequence"/>
</dbReference>
<dbReference type="Gene3D" id="2.40.10.120">
    <property type="match status" value="1"/>
</dbReference>
<dbReference type="InterPro" id="IPR001478">
    <property type="entry name" value="PDZ"/>
</dbReference>
<dbReference type="InterPro" id="IPR009003">
    <property type="entry name" value="Peptidase_S1_PA"/>
</dbReference>